<evidence type="ECO:0000256" key="2">
    <source>
        <dbReference type="ARBA" id="ARBA00022448"/>
    </source>
</evidence>
<organism evidence="9 10">
    <name type="scientific">Sporomusa malonica</name>
    <dbReference type="NCBI Taxonomy" id="112901"/>
    <lineage>
        <taxon>Bacteria</taxon>
        <taxon>Bacillati</taxon>
        <taxon>Bacillota</taxon>
        <taxon>Negativicutes</taxon>
        <taxon>Selenomonadales</taxon>
        <taxon>Sporomusaceae</taxon>
        <taxon>Sporomusa</taxon>
    </lineage>
</organism>
<dbReference type="Proteomes" id="UP000192738">
    <property type="component" value="Unassembled WGS sequence"/>
</dbReference>
<name>A0A1W2EU13_9FIRM</name>
<dbReference type="STRING" id="112901.SAMN04488500_1307"/>
<keyword evidence="6 7" id="KW-0472">Membrane</keyword>
<evidence type="ECO:0000313" key="10">
    <source>
        <dbReference type="Proteomes" id="UP000192738"/>
    </source>
</evidence>
<dbReference type="RefSeq" id="WP_084578206.1">
    <property type="nucleotide sequence ID" value="NZ_CP155572.1"/>
</dbReference>
<evidence type="ECO:0000259" key="8">
    <source>
        <dbReference type="PROSITE" id="PS50850"/>
    </source>
</evidence>
<protein>
    <submittedName>
        <fullName evidence="9">Na+/melibiose symporter</fullName>
    </submittedName>
</protein>
<keyword evidence="4 7" id="KW-0812">Transmembrane</keyword>
<feature type="transmembrane region" description="Helical" evidence="7">
    <location>
        <begin position="96"/>
        <end position="114"/>
    </location>
</feature>
<feature type="domain" description="Major facilitator superfamily (MFS) profile" evidence="8">
    <location>
        <begin position="8"/>
        <end position="388"/>
    </location>
</feature>
<evidence type="ECO:0000256" key="6">
    <source>
        <dbReference type="ARBA" id="ARBA00023136"/>
    </source>
</evidence>
<dbReference type="InterPro" id="IPR020846">
    <property type="entry name" value="MFS_dom"/>
</dbReference>
<dbReference type="GO" id="GO:0005886">
    <property type="term" value="C:plasma membrane"/>
    <property type="evidence" value="ECO:0007669"/>
    <property type="project" value="UniProtKB-SubCell"/>
</dbReference>
<evidence type="ECO:0000313" key="9">
    <source>
        <dbReference type="EMBL" id="SMD13072.1"/>
    </source>
</evidence>
<sequence>MHTANKWNMANFLTAYLLSAFGYEFIFFGMTLYVYEMSQSAFKVGVFVALTFLPRIFASFYGIIADQYSRKKVFAWVTAITGCLVALMVLHSDIAWIYLVWLLISVFLTFIFNVRTALMTEIMTQDNYLHGNSLVLILLNSAKVCAPLLAGLVSTTLGVTSLFYCTSIIYFMASVFCTQIRLPSVITATKNQKTIAGLKEALQYMKGNQDVRFLLSVGVLWRLFIGLQVSLFVIYIKSYLARSDTDYGLFMTAIGVGSILGSLVGPWLVKRVPYSSLIFWGLSLHYASFILLGLLHDFYAALILVFLSYIVFYSTLVGLHSLRDKATLIHMRGRVYGSVTAIMTPPAIISMLAGGYLANLFGVEKILIGAGITALVSFHLLNLSKSFSSNNANEFSNEA</sequence>
<dbReference type="SUPFAM" id="SSF103473">
    <property type="entry name" value="MFS general substrate transporter"/>
    <property type="match status" value="1"/>
</dbReference>
<feature type="transmembrane region" description="Helical" evidence="7">
    <location>
        <begin position="213"/>
        <end position="236"/>
    </location>
</feature>
<evidence type="ECO:0000256" key="1">
    <source>
        <dbReference type="ARBA" id="ARBA00004651"/>
    </source>
</evidence>
<feature type="transmembrane region" description="Helical" evidence="7">
    <location>
        <begin position="41"/>
        <end position="61"/>
    </location>
</feature>
<proteinExistence type="predicted"/>
<feature type="transmembrane region" description="Helical" evidence="7">
    <location>
        <begin position="276"/>
        <end position="295"/>
    </location>
</feature>
<dbReference type="PROSITE" id="PS50850">
    <property type="entry name" value="MFS"/>
    <property type="match status" value="1"/>
</dbReference>
<feature type="transmembrane region" description="Helical" evidence="7">
    <location>
        <begin position="73"/>
        <end position="90"/>
    </location>
</feature>
<keyword evidence="2" id="KW-0813">Transport</keyword>
<feature type="transmembrane region" description="Helical" evidence="7">
    <location>
        <begin position="134"/>
        <end position="155"/>
    </location>
</feature>
<feature type="transmembrane region" description="Helical" evidence="7">
    <location>
        <begin position="366"/>
        <end position="383"/>
    </location>
</feature>
<dbReference type="PANTHER" id="PTHR23513:SF6">
    <property type="entry name" value="MAJOR FACILITATOR SUPERFAMILY ASSOCIATED DOMAIN-CONTAINING PROTEIN"/>
    <property type="match status" value="1"/>
</dbReference>
<comment type="subcellular location">
    <subcellularLocation>
        <location evidence="1">Cell membrane</location>
        <topology evidence="1">Multi-pass membrane protein</topology>
    </subcellularLocation>
</comment>
<feature type="transmembrane region" description="Helical" evidence="7">
    <location>
        <begin position="12"/>
        <end position="35"/>
    </location>
</feature>
<dbReference type="Pfam" id="PF07690">
    <property type="entry name" value="MFS_1"/>
    <property type="match status" value="1"/>
</dbReference>
<dbReference type="EMBL" id="FWXI01000030">
    <property type="protein sequence ID" value="SMD13072.1"/>
    <property type="molecule type" value="Genomic_DNA"/>
</dbReference>
<dbReference type="InterPro" id="IPR036259">
    <property type="entry name" value="MFS_trans_sf"/>
</dbReference>
<keyword evidence="10" id="KW-1185">Reference proteome</keyword>
<dbReference type="Gene3D" id="1.20.1250.20">
    <property type="entry name" value="MFS general substrate transporter like domains"/>
    <property type="match status" value="1"/>
</dbReference>
<feature type="transmembrane region" description="Helical" evidence="7">
    <location>
        <begin position="334"/>
        <end position="354"/>
    </location>
</feature>
<feature type="transmembrane region" description="Helical" evidence="7">
    <location>
        <begin position="248"/>
        <end position="269"/>
    </location>
</feature>
<keyword evidence="5 7" id="KW-1133">Transmembrane helix</keyword>
<evidence type="ECO:0000256" key="3">
    <source>
        <dbReference type="ARBA" id="ARBA00022475"/>
    </source>
</evidence>
<gene>
    <name evidence="9" type="ORF">SAMN04488500_1307</name>
</gene>
<evidence type="ECO:0000256" key="5">
    <source>
        <dbReference type="ARBA" id="ARBA00022989"/>
    </source>
</evidence>
<dbReference type="CDD" id="cd06173">
    <property type="entry name" value="MFS_MefA_like"/>
    <property type="match status" value="1"/>
</dbReference>
<dbReference type="AlphaFoldDB" id="A0A1W2EU13"/>
<keyword evidence="3" id="KW-1003">Cell membrane</keyword>
<evidence type="ECO:0000256" key="7">
    <source>
        <dbReference type="SAM" id="Phobius"/>
    </source>
</evidence>
<evidence type="ECO:0000256" key="4">
    <source>
        <dbReference type="ARBA" id="ARBA00022692"/>
    </source>
</evidence>
<dbReference type="PANTHER" id="PTHR23513">
    <property type="entry name" value="INTEGRAL MEMBRANE EFFLUX PROTEIN-RELATED"/>
    <property type="match status" value="1"/>
</dbReference>
<feature type="transmembrane region" description="Helical" evidence="7">
    <location>
        <begin position="161"/>
        <end position="182"/>
    </location>
</feature>
<feature type="transmembrane region" description="Helical" evidence="7">
    <location>
        <begin position="301"/>
        <end position="322"/>
    </location>
</feature>
<accession>A0A1W2EU13</accession>
<reference evidence="9 10" key="1">
    <citation type="submission" date="2017-04" db="EMBL/GenBank/DDBJ databases">
        <authorList>
            <person name="Afonso C.L."/>
            <person name="Miller P.J."/>
            <person name="Scott M.A."/>
            <person name="Spackman E."/>
            <person name="Goraichik I."/>
            <person name="Dimitrov K.M."/>
            <person name="Suarez D.L."/>
            <person name="Swayne D.E."/>
        </authorList>
    </citation>
    <scope>NUCLEOTIDE SEQUENCE [LARGE SCALE GENOMIC DNA]</scope>
    <source>
        <strain evidence="9 10">DSM 5090</strain>
    </source>
</reference>
<dbReference type="GO" id="GO:0022857">
    <property type="term" value="F:transmembrane transporter activity"/>
    <property type="evidence" value="ECO:0007669"/>
    <property type="project" value="InterPro"/>
</dbReference>
<dbReference type="OrthoDB" id="9775268at2"/>
<dbReference type="InterPro" id="IPR011701">
    <property type="entry name" value="MFS"/>
</dbReference>